<proteinExistence type="predicted"/>
<evidence type="ECO:0000259" key="3">
    <source>
        <dbReference type="PROSITE" id="PS50043"/>
    </source>
</evidence>
<protein>
    <submittedName>
        <fullName evidence="4">AAA family ATPase</fullName>
    </submittedName>
</protein>
<dbReference type="SMART" id="SM00382">
    <property type="entry name" value="AAA"/>
    <property type="match status" value="1"/>
</dbReference>
<dbReference type="InterPro" id="IPR003593">
    <property type="entry name" value="AAA+_ATPase"/>
</dbReference>
<dbReference type="SUPFAM" id="SSF48452">
    <property type="entry name" value="TPR-like"/>
    <property type="match status" value="1"/>
</dbReference>
<evidence type="ECO:0000313" key="4">
    <source>
        <dbReference type="EMBL" id="MBO0654133.1"/>
    </source>
</evidence>
<dbReference type="Pfam" id="PF17874">
    <property type="entry name" value="TPR_MalT"/>
    <property type="match status" value="1"/>
</dbReference>
<dbReference type="Gene3D" id="1.25.40.10">
    <property type="entry name" value="Tetratricopeptide repeat domain"/>
    <property type="match status" value="1"/>
</dbReference>
<dbReference type="InterPro" id="IPR036388">
    <property type="entry name" value="WH-like_DNA-bd_sf"/>
</dbReference>
<dbReference type="InterPro" id="IPR000792">
    <property type="entry name" value="Tscrpt_reg_LuxR_C"/>
</dbReference>
<feature type="region of interest" description="Disordered" evidence="2">
    <location>
        <begin position="794"/>
        <end position="816"/>
    </location>
</feature>
<dbReference type="InterPro" id="IPR039420">
    <property type="entry name" value="WalR-like"/>
</dbReference>
<accession>A0A939JP51</accession>
<dbReference type="InterPro" id="IPR011990">
    <property type="entry name" value="TPR-like_helical_dom_sf"/>
</dbReference>
<dbReference type="GO" id="GO:0003677">
    <property type="term" value="F:DNA binding"/>
    <property type="evidence" value="ECO:0007669"/>
    <property type="project" value="UniProtKB-KW"/>
</dbReference>
<sequence>MLPTVFPDSRDERGDPLPAARFSAPALPRAHVRRQRLLDRLTDGANGPLTLVTGPAGSGKTTLVAAWARSETCRRPGPVAWLTLDTHDNAPGVFWSGVAEALRRALPALPLDPVAATRLRSAGRSLPDALAEAVERLPEPVVLVLDGFEKLPGRDVPAGLEFLLAHAGPRLRLVLTGRSDPPLPLHRYRAEDRLTEIRGADLVFTPREAAELLRRHGLTPGEDAVRTLTGRTEGWAAGLRLCALAMRRSDDPDGFARSPAAPEHAVTGYLLAEALGPRHPDARELLIRASILDPVTPGLANALTGRRDAERILSGLARVNAFVEAGPSPGPDTGASWYRLHPLYAAVLRTYLETERPGLAPRLHARAARRLAGSGQVAEALEHAAAAGDWRFCAREAVRHSPVTALLAGPEAERLDDVLRHLPADLPGAEAALLAAGRRLARHDVAACRRWLAEAERHLRDGRGRPAVEVRLSHALLRLLSGPDEACADALEASRAVQELAGQAHPALIEAHPELEALRCLGLARALLCAGRVDEARRHFAAAVEACSAETTALIRHEALGMLALTESAEGALGAAQDHASRSLELGDRHGVPPGRRRAAGHLALAMVAWERDDHGTARRHLEEAETCPGGDDDPVTAAWSAVLHCRAEAARGRAEAALAALDAHGPPRGAWAAERLALERSAVLLAHGDAEGAADALHEAGTDGPALVVALASAHLAAGRTGRALRLAGHADRSYRLDLPDRVRVALLRAHAAALEGDPADARRLLGRALEDARPEGLRRPFAEAGAWLPPLLDGTSGHDGASAAPWPPPRADGHEVRAPAPVPALVEPLSGREREVLACVARMLSTDEIAAELHLSANTVKTHLRSIYHKLCVSRRRAAVERGKELHIL</sequence>
<dbReference type="Pfam" id="PF13191">
    <property type="entry name" value="AAA_16"/>
    <property type="match status" value="1"/>
</dbReference>
<evidence type="ECO:0000256" key="2">
    <source>
        <dbReference type="SAM" id="MobiDB-lite"/>
    </source>
</evidence>
<dbReference type="CDD" id="cd06170">
    <property type="entry name" value="LuxR_C_like"/>
    <property type="match status" value="1"/>
</dbReference>
<dbReference type="InterPro" id="IPR041617">
    <property type="entry name" value="TPR_MalT"/>
</dbReference>
<dbReference type="PRINTS" id="PR00038">
    <property type="entry name" value="HTHLUXR"/>
</dbReference>
<evidence type="ECO:0000313" key="5">
    <source>
        <dbReference type="Proteomes" id="UP000664781"/>
    </source>
</evidence>
<dbReference type="AlphaFoldDB" id="A0A939JP51"/>
<dbReference type="RefSeq" id="WP_207247497.1">
    <property type="nucleotide sequence ID" value="NZ_JAFMOF010000002.1"/>
</dbReference>
<dbReference type="Gene3D" id="3.40.50.300">
    <property type="entry name" value="P-loop containing nucleotide triphosphate hydrolases"/>
    <property type="match status" value="1"/>
</dbReference>
<reference evidence="4" key="1">
    <citation type="submission" date="2021-03" db="EMBL/GenBank/DDBJ databases">
        <title>Streptomyces strains.</title>
        <authorList>
            <person name="Lund M.B."/>
            <person name="Toerring T."/>
        </authorList>
    </citation>
    <scope>NUCLEOTIDE SEQUENCE</scope>
    <source>
        <strain evidence="4">JCM 4242</strain>
    </source>
</reference>
<gene>
    <name evidence="4" type="ORF">J1792_15540</name>
</gene>
<evidence type="ECO:0000256" key="1">
    <source>
        <dbReference type="ARBA" id="ARBA00023125"/>
    </source>
</evidence>
<dbReference type="SUPFAM" id="SSF46894">
    <property type="entry name" value="C-terminal effector domain of the bipartite response regulators"/>
    <property type="match status" value="1"/>
</dbReference>
<dbReference type="PANTHER" id="PTHR43214">
    <property type="entry name" value="TWO-COMPONENT RESPONSE REGULATOR"/>
    <property type="match status" value="1"/>
</dbReference>
<dbReference type="SMART" id="SM00421">
    <property type="entry name" value="HTH_LUXR"/>
    <property type="match status" value="1"/>
</dbReference>
<dbReference type="Pfam" id="PF25873">
    <property type="entry name" value="WHD_MalT"/>
    <property type="match status" value="1"/>
</dbReference>
<dbReference type="SUPFAM" id="SSF52540">
    <property type="entry name" value="P-loop containing nucleoside triphosphate hydrolases"/>
    <property type="match status" value="1"/>
</dbReference>
<dbReference type="Pfam" id="PF00196">
    <property type="entry name" value="GerE"/>
    <property type="match status" value="1"/>
</dbReference>
<dbReference type="InterPro" id="IPR041664">
    <property type="entry name" value="AAA_16"/>
</dbReference>
<dbReference type="Proteomes" id="UP000664781">
    <property type="component" value="Unassembled WGS sequence"/>
</dbReference>
<comment type="caution">
    <text evidence="4">The sequence shown here is derived from an EMBL/GenBank/DDBJ whole genome shotgun (WGS) entry which is preliminary data.</text>
</comment>
<dbReference type="EMBL" id="JAFMOF010000002">
    <property type="protein sequence ID" value="MBO0654133.1"/>
    <property type="molecule type" value="Genomic_DNA"/>
</dbReference>
<feature type="region of interest" description="Disordered" evidence="2">
    <location>
        <begin position="1"/>
        <end position="21"/>
    </location>
</feature>
<dbReference type="InterPro" id="IPR016032">
    <property type="entry name" value="Sig_transdc_resp-reg_C-effctor"/>
</dbReference>
<dbReference type="InterPro" id="IPR027417">
    <property type="entry name" value="P-loop_NTPase"/>
</dbReference>
<dbReference type="PROSITE" id="PS50043">
    <property type="entry name" value="HTH_LUXR_2"/>
    <property type="match status" value="1"/>
</dbReference>
<organism evidence="4 5">
    <name type="scientific">Streptomyces triculaminicus</name>
    <dbReference type="NCBI Taxonomy" id="2816232"/>
    <lineage>
        <taxon>Bacteria</taxon>
        <taxon>Bacillati</taxon>
        <taxon>Actinomycetota</taxon>
        <taxon>Actinomycetes</taxon>
        <taxon>Kitasatosporales</taxon>
        <taxon>Streptomycetaceae</taxon>
        <taxon>Streptomyces</taxon>
    </lineage>
</organism>
<dbReference type="InterPro" id="IPR059106">
    <property type="entry name" value="WHD_MalT"/>
</dbReference>
<name>A0A939JP51_9ACTN</name>
<dbReference type="GO" id="GO:0006355">
    <property type="term" value="P:regulation of DNA-templated transcription"/>
    <property type="evidence" value="ECO:0007669"/>
    <property type="project" value="InterPro"/>
</dbReference>
<feature type="domain" description="HTH luxR-type" evidence="3">
    <location>
        <begin position="824"/>
        <end position="889"/>
    </location>
</feature>
<dbReference type="Gene3D" id="1.10.10.10">
    <property type="entry name" value="Winged helix-like DNA-binding domain superfamily/Winged helix DNA-binding domain"/>
    <property type="match status" value="1"/>
</dbReference>
<keyword evidence="1" id="KW-0238">DNA-binding</keyword>
<keyword evidence="5" id="KW-1185">Reference proteome</keyword>